<evidence type="ECO:0000256" key="2">
    <source>
        <dbReference type="RuleBase" id="RU003749"/>
    </source>
</evidence>
<dbReference type="Gene3D" id="3.30.750.24">
    <property type="entry name" value="STAS domain"/>
    <property type="match status" value="1"/>
</dbReference>
<dbReference type="EMBL" id="DWUU01000024">
    <property type="protein sequence ID" value="HJD42169.1"/>
    <property type="molecule type" value="Genomic_DNA"/>
</dbReference>
<dbReference type="InterPro" id="IPR002645">
    <property type="entry name" value="STAS_dom"/>
</dbReference>
<organism evidence="4 5">
    <name type="scientific">Candidatus Mediterraneibacter quadrami</name>
    <dbReference type="NCBI Taxonomy" id="2838684"/>
    <lineage>
        <taxon>Bacteria</taxon>
        <taxon>Bacillati</taxon>
        <taxon>Bacillota</taxon>
        <taxon>Clostridia</taxon>
        <taxon>Lachnospirales</taxon>
        <taxon>Lachnospiraceae</taxon>
        <taxon>Mediterraneibacter</taxon>
    </lineage>
</organism>
<dbReference type="CDD" id="cd07043">
    <property type="entry name" value="STAS_anti-anti-sigma_factors"/>
    <property type="match status" value="1"/>
</dbReference>
<dbReference type="SUPFAM" id="SSF52091">
    <property type="entry name" value="SpoIIaa-like"/>
    <property type="match status" value="1"/>
</dbReference>
<evidence type="ECO:0000313" key="4">
    <source>
        <dbReference type="EMBL" id="HJD42169.1"/>
    </source>
</evidence>
<dbReference type="PANTHER" id="PTHR33495">
    <property type="entry name" value="ANTI-SIGMA FACTOR ANTAGONIST TM_1081-RELATED-RELATED"/>
    <property type="match status" value="1"/>
</dbReference>
<reference evidence="4" key="1">
    <citation type="journal article" date="2021" name="PeerJ">
        <title>Extensive microbial diversity within the chicken gut microbiome revealed by metagenomics and culture.</title>
        <authorList>
            <person name="Gilroy R."/>
            <person name="Ravi A."/>
            <person name="Getino M."/>
            <person name="Pursley I."/>
            <person name="Horton D.L."/>
            <person name="Alikhan N.F."/>
            <person name="Baker D."/>
            <person name="Gharbi K."/>
            <person name="Hall N."/>
            <person name="Watson M."/>
            <person name="Adriaenssens E.M."/>
            <person name="Foster-Nyarko E."/>
            <person name="Jarju S."/>
            <person name="Secka A."/>
            <person name="Antonio M."/>
            <person name="Oren A."/>
            <person name="Chaudhuri R.R."/>
            <person name="La Ragione R."/>
            <person name="Hildebrand F."/>
            <person name="Pallen M.J."/>
        </authorList>
    </citation>
    <scope>NUCLEOTIDE SEQUENCE</scope>
    <source>
        <strain evidence="4">ChiBcec15-3976</strain>
    </source>
</reference>
<comment type="caution">
    <text evidence="4">The sequence shown here is derived from an EMBL/GenBank/DDBJ whole genome shotgun (WGS) entry which is preliminary data.</text>
</comment>
<feature type="domain" description="STAS" evidence="3">
    <location>
        <begin position="1"/>
        <end position="98"/>
    </location>
</feature>
<dbReference type="Pfam" id="PF01740">
    <property type="entry name" value="STAS"/>
    <property type="match status" value="1"/>
</dbReference>
<proteinExistence type="inferred from homology"/>
<dbReference type="PANTHER" id="PTHR33495:SF14">
    <property type="entry name" value="ANTI-SIGMA FACTOR ANTAGONIST"/>
    <property type="match status" value="1"/>
</dbReference>
<gene>
    <name evidence="4" type="ORF">H9910_04060</name>
</gene>
<dbReference type="AlphaFoldDB" id="A0A9D2U7J1"/>
<evidence type="ECO:0000259" key="3">
    <source>
        <dbReference type="PROSITE" id="PS50801"/>
    </source>
</evidence>
<dbReference type="InterPro" id="IPR036513">
    <property type="entry name" value="STAS_dom_sf"/>
</dbReference>
<dbReference type="NCBIfam" id="TIGR00377">
    <property type="entry name" value="ant_ant_sig"/>
    <property type="match status" value="1"/>
</dbReference>
<protein>
    <recommendedName>
        <fullName evidence="2">Anti-sigma factor antagonist</fullName>
    </recommendedName>
</protein>
<sequence length="98" mass="10849">MEIQKTLNGTALTVAVEGRLDTTTSPQMEEELRNSIDGITDLVLDFGKLEYISSAGLRVLLAMQKIMNRQGKMTLKNVGDVVMEVFEVTGFVDILNIE</sequence>
<dbReference type="GO" id="GO:0043856">
    <property type="term" value="F:anti-sigma factor antagonist activity"/>
    <property type="evidence" value="ECO:0007669"/>
    <property type="project" value="InterPro"/>
</dbReference>
<dbReference type="Proteomes" id="UP000823909">
    <property type="component" value="Unassembled WGS sequence"/>
</dbReference>
<name>A0A9D2U7J1_9FIRM</name>
<evidence type="ECO:0000313" key="5">
    <source>
        <dbReference type="Proteomes" id="UP000823909"/>
    </source>
</evidence>
<dbReference type="InterPro" id="IPR003658">
    <property type="entry name" value="Anti-sigma_ant"/>
</dbReference>
<accession>A0A9D2U7J1</accession>
<dbReference type="PROSITE" id="PS50801">
    <property type="entry name" value="STAS"/>
    <property type="match status" value="1"/>
</dbReference>
<comment type="similarity">
    <text evidence="1 2">Belongs to the anti-sigma-factor antagonist family.</text>
</comment>
<evidence type="ECO:0000256" key="1">
    <source>
        <dbReference type="ARBA" id="ARBA00009013"/>
    </source>
</evidence>
<reference evidence="4" key="2">
    <citation type="submission" date="2021-04" db="EMBL/GenBank/DDBJ databases">
        <authorList>
            <person name="Gilroy R."/>
        </authorList>
    </citation>
    <scope>NUCLEOTIDE SEQUENCE</scope>
    <source>
        <strain evidence="4">ChiBcec15-3976</strain>
    </source>
</reference>